<dbReference type="InterPro" id="IPR011658">
    <property type="entry name" value="PA14_dom"/>
</dbReference>
<dbReference type="PANTHER" id="PTHR43751">
    <property type="entry name" value="SULFATASE"/>
    <property type="match status" value="1"/>
</dbReference>
<evidence type="ECO:0000313" key="3">
    <source>
        <dbReference type="EMBL" id="PHQ28802.1"/>
    </source>
</evidence>
<evidence type="ECO:0000259" key="1">
    <source>
        <dbReference type="Pfam" id="PF00884"/>
    </source>
</evidence>
<feature type="domain" description="PA14" evidence="2">
    <location>
        <begin position="610"/>
        <end position="691"/>
    </location>
</feature>
<dbReference type="InterPro" id="IPR052701">
    <property type="entry name" value="GAG_Ulvan_Degrading_Sulfatases"/>
</dbReference>
<gene>
    <name evidence="3" type="ORF">CJ305_13370</name>
</gene>
<name>A0A2G1VPW4_9FLAO</name>
<comment type="caution">
    <text evidence="3">The sequence shown here is derived from an EMBL/GenBank/DDBJ whole genome shotgun (WGS) entry which is preliminary data.</text>
</comment>
<organism evidence="3 4">
    <name type="scientific">Leeuwenhoekiella nanhaiensis</name>
    <dbReference type="NCBI Taxonomy" id="1655491"/>
    <lineage>
        <taxon>Bacteria</taxon>
        <taxon>Pseudomonadati</taxon>
        <taxon>Bacteroidota</taxon>
        <taxon>Flavobacteriia</taxon>
        <taxon>Flavobacteriales</taxon>
        <taxon>Flavobacteriaceae</taxon>
        <taxon>Leeuwenhoekiella</taxon>
    </lineage>
</organism>
<dbReference type="InterPro" id="IPR017850">
    <property type="entry name" value="Alkaline_phosphatase_core_sf"/>
</dbReference>
<evidence type="ECO:0000313" key="4">
    <source>
        <dbReference type="Proteomes" id="UP000229433"/>
    </source>
</evidence>
<dbReference type="RefSeq" id="WP_099646794.1">
    <property type="nucleotide sequence ID" value="NZ_KZ319293.1"/>
</dbReference>
<dbReference type="OrthoDB" id="9766107at2"/>
<dbReference type="Pfam" id="PF07691">
    <property type="entry name" value="PA14"/>
    <property type="match status" value="1"/>
</dbReference>
<protein>
    <submittedName>
        <fullName evidence="3">Sulfatase</fullName>
    </submittedName>
</protein>
<feature type="domain" description="Sulfatase N-terminal" evidence="1">
    <location>
        <begin position="39"/>
        <end position="428"/>
    </location>
</feature>
<dbReference type="EMBL" id="NQXA01000011">
    <property type="protein sequence ID" value="PHQ28802.1"/>
    <property type="molecule type" value="Genomic_DNA"/>
</dbReference>
<dbReference type="Gene3D" id="3.40.720.10">
    <property type="entry name" value="Alkaline Phosphatase, subunit A"/>
    <property type="match status" value="1"/>
</dbReference>
<dbReference type="InterPro" id="IPR000917">
    <property type="entry name" value="Sulfatase_N"/>
</dbReference>
<dbReference type="Proteomes" id="UP000229433">
    <property type="component" value="Unassembled WGS sequence"/>
</dbReference>
<accession>A0A2G1VPW4</accession>
<dbReference type="PANTHER" id="PTHR43751:SF3">
    <property type="entry name" value="SULFATASE N-TERMINAL DOMAIN-CONTAINING PROTEIN"/>
    <property type="match status" value="1"/>
</dbReference>
<proteinExistence type="predicted"/>
<sequence>MSLHVQMKYLPNLYFLVLIILFSQTICGQQKPVQKAEKPNILFILVDDLGYGDVGVFFQNERRNRGDDSEPWMATPHLDQMAYEGAMLTNHYVPAPVCAPSRASLLSGLSQGHANVRDNQFDKALANNHTLGSVLRQAGYTTALIGKYGLKCSAKWSENGDSWPAQPLNRGFDYFYGYMRHGDGHEHYPNEGIYRSPKTVYENTTAINTGLDKSYTADLWTARAKKWITEQVKEDDKPFFMFLSYDTPHAVLELPTQEYPKGGGLDGGLQWLGKVGKMINTASGTPDSYIHPDYAKATYDHDNNRETPEVVWPETYKRYATSVRRIDDALGDIFKLLKDLDIDENTLVVFTSDNGPSRESYLPEGYVENTPDFFNSFGPFDGIKRDVLEGGLRTPLIVRWPAQIAKNKVVESPSIFYDWLPTFTEAAGLTPPANTDGTSLLPALTGKGDQPESLVYVEYFQDGKTPGYREFAQKNQNRQRGQMQLLRKGNYVGLRYDVKAADADFEIYDVTKDKQQTLDLSGLDTLASLQQMMKEEVLQLRIKDTSAPRPYDDIPVPALRDFEVVRGFMLKEFEGEYTWLPKLDLMHSANQKNVSDFSDLQNLKAGLYLIEAYIQIPEEGSYTFNFKVAGKGVVRLHKALLFDGDFNYESNETLETKIALKKGLHPIRIYFKTNHSSGMPFNFSWSLNTKPKVQRLDGLFRKR</sequence>
<reference evidence="3 4" key="1">
    <citation type="submission" date="2017-08" db="EMBL/GenBank/DDBJ databases">
        <title>The whole genome shortgun sequences of strain Leeuwenhoekiella nanhaiensis G18 from the South China Sea.</title>
        <authorList>
            <person name="Liu Q."/>
        </authorList>
    </citation>
    <scope>NUCLEOTIDE SEQUENCE [LARGE SCALE GENOMIC DNA]</scope>
    <source>
        <strain evidence="3 4">G18</strain>
    </source>
</reference>
<dbReference type="AlphaFoldDB" id="A0A2G1VPW4"/>
<dbReference type="SUPFAM" id="SSF53649">
    <property type="entry name" value="Alkaline phosphatase-like"/>
    <property type="match status" value="1"/>
</dbReference>
<keyword evidence="4" id="KW-1185">Reference proteome</keyword>
<evidence type="ECO:0000259" key="2">
    <source>
        <dbReference type="Pfam" id="PF07691"/>
    </source>
</evidence>
<dbReference type="Pfam" id="PF00884">
    <property type="entry name" value="Sulfatase"/>
    <property type="match status" value="1"/>
</dbReference>